<sequence length="55" mass="6102">MTAAGTQVPAPPFRLAAARPSDGTQRHFGKYLTRARTWPIVQVPRATGRTFLDYT</sequence>
<proteinExistence type="predicted"/>
<gene>
    <name evidence="2" type="ORF">BSFP_013790</name>
</gene>
<dbReference type="EMBL" id="AP018111">
    <property type="protein sequence ID" value="BAX58562.1"/>
    <property type="molecule type" value="Genomic_DNA"/>
</dbReference>
<evidence type="ECO:0000256" key="1">
    <source>
        <dbReference type="SAM" id="MobiDB-lite"/>
    </source>
</evidence>
<evidence type="ECO:0000313" key="2">
    <source>
        <dbReference type="EMBL" id="BAX58562.1"/>
    </source>
</evidence>
<name>A0A1Y1BFC1_9BURK</name>
<feature type="region of interest" description="Disordered" evidence="1">
    <location>
        <begin position="1"/>
        <end position="20"/>
    </location>
</feature>
<dbReference type="AlphaFoldDB" id="A0A1Y1BFC1"/>
<organism evidence="2 3">
    <name type="scientific">Burkholderia stabilis</name>
    <dbReference type="NCBI Taxonomy" id="95485"/>
    <lineage>
        <taxon>Bacteria</taxon>
        <taxon>Pseudomonadati</taxon>
        <taxon>Pseudomonadota</taxon>
        <taxon>Betaproteobacteria</taxon>
        <taxon>Burkholderiales</taxon>
        <taxon>Burkholderiaceae</taxon>
        <taxon>Burkholderia</taxon>
        <taxon>Burkholderia cepacia complex</taxon>
    </lineage>
</organism>
<accession>A0A1Y1BFC1</accession>
<reference evidence="2 3" key="1">
    <citation type="journal article" date="2017" name="Genome Announc.">
        <title>Complete Genome Sequence of Burkholderia stabilis FERMP-21014.</title>
        <authorList>
            <person name="Konishi K."/>
            <person name="Kumagai T."/>
            <person name="Sakasegawa S."/>
            <person name="Tamura T."/>
        </authorList>
    </citation>
    <scope>NUCLEOTIDE SEQUENCE [LARGE SCALE GENOMIC DNA]</scope>
    <source>
        <strain evidence="2 3">FERMP-21014</strain>
    </source>
</reference>
<evidence type="ECO:0000313" key="3">
    <source>
        <dbReference type="Proteomes" id="UP000218432"/>
    </source>
</evidence>
<protein>
    <submittedName>
        <fullName evidence="2">Uncharacterized protein</fullName>
    </submittedName>
</protein>
<dbReference type="Proteomes" id="UP000218432">
    <property type="component" value="Chromosome 1"/>
</dbReference>